<keyword evidence="6 7" id="KW-0472">Membrane</keyword>
<evidence type="ECO:0000313" key="9">
    <source>
        <dbReference type="EMBL" id="MYD89640.1"/>
    </source>
</evidence>
<dbReference type="EMBL" id="VXPY01000031">
    <property type="protein sequence ID" value="MYD89640.1"/>
    <property type="molecule type" value="Genomic_DNA"/>
</dbReference>
<dbReference type="PANTHER" id="PTHR43744">
    <property type="entry name" value="ABC TRANSPORTER PERMEASE PROTEIN MG189-RELATED-RELATED"/>
    <property type="match status" value="1"/>
</dbReference>
<gene>
    <name evidence="9" type="ORF">F4Y08_04760</name>
</gene>
<feature type="transmembrane region" description="Helical" evidence="7">
    <location>
        <begin position="260"/>
        <end position="282"/>
    </location>
</feature>
<evidence type="ECO:0000256" key="2">
    <source>
        <dbReference type="ARBA" id="ARBA00022448"/>
    </source>
</evidence>
<dbReference type="InterPro" id="IPR000515">
    <property type="entry name" value="MetI-like"/>
</dbReference>
<keyword evidence="5 7" id="KW-1133">Transmembrane helix</keyword>
<feature type="domain" description="ABC transmembrane type-1" evidence="8">
    <location>
        <begin position="85"/>
        <end position="277"/>
    </location>
</feature>
<sequence>MSTLASSGGTLAASGSGRLNRWGIQGATYALLSVGALMMVTPFLWMLITSFKPAPELVEFAWLPKSPTLANYERVLTTSNFTRWYFNSIVVALFSTTCVVVFDSLVGYTLCKFEFPGKNLIFLGMLATLMVPTEMLIIPWFDMSVRWSWNTGLAQYWGIAFPGVITAAGVFLMRQFFNGVPNDLLDAARMDGMSEIGIWAKIGVPLTLAAMAALAIFNFIGNWNAYLWPLIVASERAYYTLPVGLSFFRGESTTEWEKIMTAASLASVPLLCVFLVFQRYIIAGVALTGLKG</sequence>
<dbReference type="GO" id="GO:0005886">
    <property type="term" value="C:plasma membrane"/>
    <property type="evidence" value="ECO:0007669"/>
    <property type="project" value="UniProtKB-SubCell"/>
</dbReference>
<keyword evidence="3" id="KW-1003">Cell membrane</keyword>
<name>A0A6B1DPY6_9CHLR</name>
<proteinExistence type="inferred from homology"/>
<dbReference type="SUPFAM" id="SSF161098">
    <property type="entry name" value="MetI-like"/>
    <property type="match status" value="1"/>
</dbReference>
<dbReference type="Pfam" id="PF00528">
    <property type="entry name" value="BPD_transp_1"/>
    <property type="match status" value="1"/>
</dbReference>
<reference evidence="9" key="1">
    <citation type="submission" date="2019-09" db="EMBL/GenBank/DDBJ databases">
        <title>Characterisation of the sponge microbiome using genome-centric metagenomics.</title>
        <authorList>
            <person name="Engelberts J.P."/>
            <person name="Robbins S.J."/>
            <person name="De Goeij J.M."/>
            <person name="Aranda M."/>
            <person name="Bell S.C."/>
            <person name="Webster N.S."/>
        </authorList>
    </citation>
    <scope>NUCLEOTIDE SEQUENCE</scope>
    <source>
        <strain evidence="9">SB0662_bin_9</strain>
    </source>
</reference>
<feature type="transmembrane region" description="Helical" evidence="7">
    <location>
        <begin position="198"/>
        <end position="220"/>
    </location>
</feature>
<keyword evidence="2 7" id="KW-0813">Transport</keyword>
<evidence type="ECO:0000256" key="7">
    <source>
        <dbReference type="RuleBase" id="RU363032"/>
    </source>
</evidence>
<dbReference type="CDD" id="cd06261">
    <property type="entry name" value="TM_PBP2"/>
    <property type="match status" value="1"/>
</dbReference>
<accession>A0A6B1DPY6</accession>
<dbReference type="InterPro" id="IPR035906">
    <property type="entry name" value="MetI-like_sf"/>
</dbReference>
<feature type="transmembrane region" description="Helical" evidence="7">
    <location>
        <begin position="226"/>
        <end position="248"/>
    </location>
</feature>
<dbReference type="PANTHER" id="PTHR43744:SF12">
    <property type="entry name" value="ABC TRANSPORTER PERMEASE PROTEIN MG189-RELATED"/>
    <property type="match status" value="1"/>
</dbReference>
<comment type="similarity">
    <text evidence="7">Belongs to the binding-protein-dependent transport system permease family.</text>
</comment>
<organism evidence="9">
    <name type="scientific">Caldilineaceae bacterium SB0662_bin_9</name>
    <dbReference type="NCBI Taxonomy" id="2605258"/>
    <lineage>
        <taxon>Bacteria</taxon>
        <taxon>Bacillati</taxon>
        <taxon>Chloroflexota</taxon>
        <taxon>Caldilineae</taxon>
        <taxon>Caldilineales</taxon>
        <taxon>Caldilineaceae</taxon>
    </lineage>
</organism>
<evidence type="ECO:0000256" key="4">
    <source>
        <dbReference type="ARBA" id="ARBA00022692"/>
    </source>
</evidence>
<evidence type="ECO:0000256" key="6">
    <source>
        <dbReference type="ARBA" id="ARBA00023136"/>
    </source>
</evidence>
<evidence type="ECO:0000256" key="5">
    <source>
        <dbReference type="ARBA" id="ARBA00022989"/>
    </source>
</evidence>
<feature type="transmembrane region" description="Helical" evidence="7">
    <location>
        <begin position="120"/>
        <end position="141"/>
    </location>
</feature>
<feature type="transmembrane region" description="Helical" evidence="7">
    <location>
        <begin position="27"/>
        <end position="48"/>
    </location>
</feature>
<comment type="subcellular location">
    <subcellularLocation>
        <location evidence="1 7">Cell membrane</location>
        <topology evidence="1 7">Multi-pass membrane protein</topology>
    </subcellularLocation>
</comment>
<dbReference type="AlphaFoldDB" id="A0A6B1DPY6"/>
<comment type="caution">
    <text evidence="9">The sequence shown here is derived from an EMBL/GenBank/DDBJ whole genome shotgun (WGS) entry which is preliminary data.</text>
</comment>
<evidence type="ECO:0000256" key="3">
    <source>
        <dbReference type="ARBA" id="ARBA00022475"/>
    </source>
</evidence>
<protein>
    <submittedName>
        <fullName evidence="9">Carbohydrate ABC transporter permease</fullName>
    </submittedName>
</protein>
<keyword evidence="4 7" id="KW-0812">Transmembrane</keyword>
<evidence type="ECO:0000259" key="8">
    <source>
        <dbReference type="PROSITE" id="PS50928"/>
    </source>
</evidence>
<dbReference type="GO" id="GO:0055085">
    <property type="term" value="P:transmembrane transport"/>
    <property type="evidence" value="ECO:0007669"/>
    <property type="project" value="InterPro"/>
</dbReference>
<dbReference type="PROSITE" id="PS50928">
    <property type="entry name" value="ABC_TM1"/>
    <property type="match status" value="1"/>
</dbReference>
<evidence type="ECO:0000256" key="1">
    <source>
        <dbReference type="ARBA" id="ARBA00004651"/>
    </source>
</evidence>
<dbReference type="Gene3D" id="1.10.3720.10">
    <property type="entry name" value="MetI-like"/>
    <property type="match status" value="1"/>
</dbReference>
<feature type="transmembrane region" description="Helical" evidence="7">
    <location>
        <begin position="84"/>
        <end position="108"/>
    </location>
</feature>
<feature type="transmembrane region" description="Helical" evidence="7">
    <location>
        <begin position="153"/>
        <end position="177"/>
    </location>
</feature>